<feature type="non-terminal residue" evidence="6">
    <location>
        <position position="112"/>
    </location>
</feature>
<dbReference type="InterPro" id="IPR033411">
    <property type="entry name" value="Ribonuclease_PIN"/>
</dbReference>
<keyword evidence="2" id="KW-0479">Metal-binding</keyword>
<evidence type="ECO:0000313" key="5">
    <source>
        <dbReference type="Proteomes" id="UP000694865"/>
    </source>
</evidence>
<dbReference type="CDD" id="cd09876">
    <property type="entry name" value="PIN_Nob1-like"/>
    <property type="match status" value="1"/>
</dbReference>
<evidence type="ECO:0000313" key="6">
    <source>
        <dbReference type="RefSeq" id="XP_006818030.1"/>
    </source>
</evidence>
<sequence length="112" mass="12845">MASDIAEHVVVDSAAFIKNAQLQDIAKHVYTIQDVVREIRDYETKKRLSIAPYEIIFREPPPDCVRFVTQFAKKTGDYPSLSAVDIRIMALTYQLTKEHVGLDHIKQEPVMQ</sequence>
<reference evidence="6" key="1">
    <citation type="submission" date="2025-08" db="UniProtKB">
        <authorList>
            <consortium name="RefSeq"/>
        </authorList>
    </citation>
    <scope>IDENTIFICATION</scope>
    <source>
        <tissue evidence="6">Testes</tissue>
    </source>
</reference>
<protein>
    <submittedName>
        <fullName evidence="6">RNA-binding protein NOB1-like</fullName>
    </submittedName>
</protein>
<organism evidence="5 6">
    <name type="scientific">Saccoglossus kowalevskii</name>
    <name type="common">Acorn worm</name>
    <dbReference type="NCBI Taxonomy" id="10224"/>
    <lineage>
        <taxon>Eukaryota</taxon>
        <taxon>Metazoa</taxon>
        <taxon>Hemichordata</taxon>
        <taxon>Enteropneusta</taxon>
        <taxon>Harrimaniidae</taxon>
        <taxon>Saccoglossus</taxon>
    </lineage>
</organism>
<gene>
    <name evidence="6" type="primary">LOC102806782</name>
</gene>
<keyword evidence="5" id="KW-1185">Reference proteome</keyword>
<dbReference type="PANTHER" id="PTHR12814">
    <property type="entry name" value="RNA-BINDING PROTEIN NOB1"/>
    <property type="match status" value="1"/>
</dbReference>
<dbReference type="Proteomes" id="UP000694865">
    <property type="component" value="Unplaced"/>
</dbReference>
<proteinExistence type="predicted"/>
<dbReference type="RefSeq" id="XP_006818030.1">
    <property type="nucleotide sequence ID" value="XM_006817967.1"/>
</dbReference>
<name>A0ABM0MDD9_SACKO</name>
<accession>A0ABM0MDD9</accession>
<evidence type="ECO:0000256" key="2">
    <source>
        <dbReference type="ARBA" id="ARBA00022723"/>
    </source>
</evidence>
<feature type="domain" description="Ribonuclease PIN" evidence="4">
    <location>
        <begin position="9"/>
        <end position="95"/>
    </location>
</feature>
<keyword evidence="3" id="KW-0378">Hydrolase</keyword>
<evidence type="ECO:0000256" key="3">
    <source>
        <dbReference type="ARBA" id="ARBA00022801"/>
    </source>
</evidence>
<dbReference type="InterPro" id="IPR039907">
    <property type="entry name" value="NOB1"/>
</dbReference>
<dbReference type="PANTHER" id="PTHR12814:SF2">
    <property type="entry name" value="RNA-BINDING PROTEIN NOB1"/>
    <property type="match status" value="1"/>
</dbReference>
<dbReference type="GeneID" id="102806782"/>
<keyword evidence="1" id="KW-0540">Nuclease</keyword>
<evidence type="ECO:0000259" key="4">
    <source>
        <dbReference type="Pfam" id="PF17146"/>
    </source>
</evidence>
<dbReference type="Pfam" id="PF17146">
    <property type="entry name" value="PIN_6"/>
    <property type="match status" value="1"/>
</dbReference>
<dbReference type="Gene3D" id="3.40.50.1010">
    <property type="entry name" value="5'-nuclease"/>
    <property type="match status" value="1"/>
</dbReference>
<evidence type="ECO:0000256" key="1">
    <source>
        <dbReference type="ARBA" id="ARBA00022722"/>
    </source>
</evidence>